<dbReference type="Pfam" id="PF24391">
    <property type="entry name" value="HD-CE"/>
    <property type="match status" value="1"/>
</dbReference>
<comment type="caution">
    <text evidence="2">The sequence shown here is derived from an EMBL/GenBank/DDBJ whole genome shotgun (WGS) entry which is preliminary data.</text>
</comment>
<dbReference type="AlphaFoldDB" id="A0A0Q0AVI9"/>
<name>A0A0Q0AVI9_9PSED</name>
<sequence length="1043" mass="119184">MPMRHYADKVALLDPEAVSAWVARRQTGERCFMADLLVKHLKEKAGKHSALSLLASQWDFDKKLIPKALQSIGGLFPHYSRHDESHSKQILINIERLLGDNIRLLSATDTWLILEAAYWHDIGMVVPHADLQKAIAEPGFAAYIDGICAQPYHELNAIARAFKSRSDTGLIFDCESPVEMLGKLRELLAEWFRRQHADRAAEIVRSPMTSIGLSSPRTELIPARLIRVLGRICQMHGAAFKDLLAPEGLPFREAGLGKDDCHPRFVACLLRMGDLLDLDDNRFCPVMQGIAGEHRPALSKAHEDKHAGMRHLRLDPERIELVAECETVDGYMEAFKWFSWLEEEVSNQRNNWRDIVPSRKLGLLPMLGPITVRLNGNLQILKDGVRPAFSLDSEKVTELLEGKNLYGSKYACIRELLQNAVDATLLKVWLTHRNDPALDWKQPGCEKLKTVFNAHAVTVTLEELDTEQDADSALTTWQLRIRDKGTGITRNDLEFMLSIGGSQRNQQRQREIRQMPEWAKPSGAFGIGLHSAFILCDEINVRTKNVVNNEIFDIVMHKPSGPNRGLVLLRKLPEDIAEPYGTEMTLRFKLDAFTQHWWSDGEDRDTVAARIARKRDPLLDESFPYEAGKLFDKVVEFANDPLIKIDGTLVTKGGRFDIADVYAGGKSGKAEGWRFIDMKDTQLKIRYKPLPVATQQEEETFYAAYRGQHFDTDSISFPLVNVEVNLVSGGAGIWLDFNRDTLSKKAREAFRRAVLEALYHTVEFDLAQGLKEQLFKQLDCTKIDYSIFLKEMEAYYGPRWGVLSEKFRDTWQGFRPGRQPATIEQFYSRPTWKLWVEDYYVDAVDQLESLRILPYEFEAMGDLIFREWLKVPGHSISAKVIYCPPSEHYRDMIGLEDGSTIGRIYYQFSTDYQEPLDKESLAYFLNKALHSSGGNSRYYMNPGKAFERLSLRADVDLRLFNLAEHDLSQDRVLVPLLFVGSNDYGPAEVRFDDEQLQRICQWTEGKLKQPMTREEMREAYQSLADFINLDVMACSDAWQKARC</sequence>
<reference evidence="2 3" key="1">
    <citation type="submission" date="2015-09" db="EMBL/GenBank/DDBJ databases">
        <title>Genome announcement of multiple Pseudomonas syringae strains.</title>
        <authorList>
            <person name="Thakur S."/>
            <person name="Wang P.W."/>
            <person name="Gong Y."/>
            <person name="Weir B.S."/>
            <person name="Guttman D.S."/>
        </authorList>
    </citation>
    <scope>NUCLEOTIDE SEQUENCE [LARGE SCALE GENOMIC DNA]</scope>
    <source>
        <strain evidence="2 3">ICMP3956</strain>
    </source>
</reference>
<dbReference type="InterPro" id="IPR036890">
    <property type="entry name" value="HATPase_C_sf"/>
</dbReference>
<dbReference type="Proteomes" id="UP000050562">
    <property type="component" value="Unassembled WGS sequence"/>
</dbReference>
<dbReference type="EMBL" id="LJRC01000107">
    <property type="protein sequence ID" value="KPY37940.1"/>
    <property type="molecule type" value="Genomic_DNA"/>
</dbReference>
<dbReference type="PATRIC" id="fig|251707.3.peg.1943"/>
<organism evidence="2 3">
    <name type="scientific">Pseudomonas syringae pv. primulae</name>
    <dbReference type="NCBI Taxonomy" id="251707"/>
    <lineage>
        <taxon>Bacteria</taxon>
        <taxon>Pseudomonadati</taxon>
        <taxon>Pseudomonadota</taxon>
        <taxon>Gammaproteobacteria</taxon>
        <taxon>Pseudomonadales</taxon>
        <taxon>Pseudomonadaceae</taxon>
        <taxon>Pseudomonas</taxon>
    </lineage>
</organism>
<evidence type="ECO:0000313" key="2">
    <source>
        <dbReference type="EMBL" id="KPY37940.1"/>
    </source>
</evidence>
<dbReference type="InterPro" id="IPR056471">
    <property type="entry name" value="HD-CE"/>
</dbReference>
<evidence type="ECO:0000313" key="3">
    <source>
        <dbReference type="Proteomes" id="UP000050562"/>
    </source>
</evidence>
<proteinExistence type="predicted"/>
<dbReference type="Gene3D" id="3.30.565.10">
    <property type="entry name" value="Histidine kinase-like ATPase, C-terminal domain"/>
    <property type="match status" value="1"/>
</dbReference>
<evidence type="ECO:0000259" key="1">
    <source>
        <dbReference type="Pfam" id="PF24391"/>
    </source>
</evidence>
<accession>A0A0Q0AVI9</accession>
<feature type="domain" description="HD-CE" evidence="1">
    <location>
        <begin position="76"/>
        <end position="346"/>
    </location>
</feature>
<gene>
    <name evidence="2" type="ORF">ALO52_05159</name>
</gene>
<dbReference type="SUPFAM" id="SSF55874">
    <property type="entry name" value="ATPase domain of HSP90 chaperone/DNA topoisomerase II/histidine kinase"/>
    <property type="match status" value="1"/>
</dbReference>
<protein>
    <recommendedName>
        <fullName evidence="1">HD-CE domain-containing protein</fullName>
    </recommendedName>
</protein>